<evidence type="ECO:0008006" key="4">
    <source>
        <dbReference type="Google" id="ProtNLM"/>
    </source>
</evidence>
<dbReference type="RefSeq" id="WP_258822123.1">
    <property type="nucleotide sequence ID" value="NZ_JANUHB010000002.1"/>
</dbReference>
<dbReference type="EMBL" id="JANUHB010000002">
    <property type="protein sequence ID" value="MCS0808353.1"/>
    <property type="molecule type" value="Genomic_DNA"/>
</dbReference>
<feature type="transmembrane region" description="Helical" evidence="1">
    <location>
        <begin position="12"/>
        <end position="30"/>
    </location>
</feature>
<keyword evidence="1" id="KW-0812">Transmembrane</keyword>
<sequence length="64" mass="7209">MRSWIRQTHRWLGMLLTLTILVNFACMAFGPPPAAVTYAPLVPLALLVFSGLYMFFLPYFSKAG</sequence>
<accession>A0ABT2DD46</accession>
<protein>
    <recommendedName>
        <fullName evidence="4">PepSY domain-containing protein</fullName>
    </recommendedName>
</protein>
<keyword evidence="1" id="KW-0472">Membrane</keyword>
<dbReference type="Proteomes" id="UP001206126">
    <property type="component" value="Unassembled WGS sequence"/>
</dbReference>
<gene>
    <name evidence="2" type="ORF">NX774_10530</name>
</gene>
<evidence type="ECO:0000256" key="1">
    <source>
        <dbReference type="SAM" id="Phobius"/>
    </source>
</evidence>
<comment type="caution">
    <text evidence="2">The sequence shown here is derived from an EMBL/GenBank/DDBJ whole genome shotgun (WGS) entry which is preliminary data.</text>
</comment>
<name>A0ABT2DD46_9BURK</name>
<evidence type="ECO:0000313" key="3">
    <source>
        <dbReference type="Proteomes" id="UP001206126"/>
    </source>
</evidence>
<keyword evidence="1" id="KW-1133">Transmembrane helix</keyword>
<keyword evidence="3" id="KW-1185">Reference proteome</keyword>
<feature type="transmembrane region" description="Helical" evidence="1">
    <location>
        <begin position="36"/>
        <end position="60"/>
    </location>
</feature>
<proteinExistence type="predicted"/>
<evidence type="ECO:0000313" key="2">
    <source>
        <dbReference type="EMBL" id="MCS0808353.1"/>
    </source>
</evidence>
<reference evidence="2 3" key="1">
    <citation type="submission" date="2022-08" db="EMBL/GenBank/DDBJ databases">
        <title>Reclassification of Massilia species as members of the genera Telluria, Duganella, Pseudoduganella, Mokoshia gen. nov. and Zemynaea gen. nov. using orthogonal and non-orthogonal genome-based approaches.</title>
        <authorList>
            <person name="Bowman J.P."/>
        </authorList>
    </citation>
    <scope>NUCLEOTIDE SEQUENCE [LARGE SCALE GENOMIC DNA]</scope>
    <source>
        <strain evidence="2 3">JCM 31605</strain>
    </source>
</reference>
<organism evidence="2 3">
    <name type="scientific">Massilia agilis</name>
    <dbReference type="NCBI Taxonomy" id="1811226"/>
    <lineage>
        <taxon>Bacteria</taxon>
        <taxon>Pseudomonadati</taxon>
        <taxon>Pseudomonadota</taxon>
        <taxon>Betaproteobacteria</taxon>
        <taxon>Burkholderiales</taxon>
        <taxon>Oxalobacteraceae</taxon>
        <taxon>Telluria group</taxon>
        <taxon>Massilia</taxon>
    </lineage>
</organism>